<feature type="domain" description="ATP-grasp" evidence="2">
    <location>
        <begin position="130"/>
        <end position="321"/>
    </location>
</feature>
<dbReference type="InterPro" id="IPR026439">
    <property type="entry name" value="ATP_grasp_rbs_pep_matu_MvdD"/>
</dbReference>
<keyword evidence="1" id="KW-0067">ATP-binding</keyword>
<evidence type="ECO:0000313" key="4">
    <source>
        <dbReference type="Proteomes" id="UP000218418"/>
    </source>
</evidence>
<dbReference type="InterPro" id="IPR048936">
    <property type="entry name" value="MvdD-like_ATPgrasp"/>
</dbReference>
<keyword evidence="4" id="KW-1185">Reference proteome</keyword>
<reference evidence="3 4" key="1">
    <citation type="submission" date="2017-06" db="EMBL/GenBank/DDBJ databases">
        <title>Genome sequencing of cyanobaciteial culture collection at National Institute for Environmental Studies (NIES).</title>
        <authorList>
            <person name="Hirose Y."/>
            <person name="Shimura Y."/>
            <person name="Fujisawa T."/>
            <person name="Nakamura Y."/>
            <person name="Kawachi M."/>
        </authorList>
    </citation>
    <scope>NUCLEOTIDE SEQUENCE [LARGE SCALE GENOMIC DNA]</scope>
    <source>
        <strain evidence="3 4">NIES-267</strain>
    </source>
</reference>
<organism evidence="3 4">
    <name type="scientific">Calothrix parasitica NIES-267</name>
    <dbReference type="NCBI Taxonomy" id="1973488"/>
    <lineage>
        <taxon>Bacteria</taxon>
        <taxon>Bacillati</taxon>
        <taxon>Cyanobacteriota</taxon>
        <taxon>Cyanophyceae</taxon>
        <taxon>Nostocales</taxon>
        <taxon>Calotrichaceae</taxon>
        <taxon>Calothrix</taxon>
    </lineage>
</organism>
<dbReference type="SUPFAM" id="SSF56059">
    <property type="entry name" value="Glutathione synthetase ATP-binding domain-like"/>
    <property type="match status" value="1"/>
</dbReference>
<dbReference type="GO" id="GO:0018169">
    <property type="term" value="F:ribosomal S6-glutamic acid ligase activity"/>
    <property type="evidence" value="ECO:0007669"/>
    <property type="project" value="TreeGrafter"/>
</dbReference>
<evidence type="ECO:0000313" key="3">
    <source>
        <dbReference type="EMBL" id="BAY82995.1"/>
    </source>
</evidence>
<dbReference type="InterPro" id="IPR011761">
    <property type="entry name" value="ATP-grasp"/>
</dbReference>
<dbReference type="GO" id="GO:0009432">
    <property type="term" value="P:SOS response"/>
    <property type="evidence" value="ECO:0007669"/>
    <property type="project" value="TreeGrafter"/>
</dbReference>
<gene>
    <name evidence="3" type="ORF">NIES267_24810</name>
</gene>
<dbReference type="Gene3D" id="3.30.470.20">
    <property type="entry name" value="ATP-grasp fold, B domain"/>
    <property type="match status" value="1"/>
</dbReference>
<dbReference type="Pfam" id="PF21068">
    <property type="entry name" value="ATPgraspMvdD"/>
    <property type="match status" value="1"/>
</dbReference>
<dbReference type="Proteomes" id="UP000218418">
    <property type="component" value="Chromosome"/>
</dbReference>
<dbReference type="PROSITE" id="PS50975">
    <property type="entry name" value="ATP_GRASP"/>
    <property type="match status" value="1"/>
</dbReference>
<dbReference type="AlphaFoldDB" id="A0A1Z4LP14"/>
<evidence type="ECO:0000256" key="1">
    <source>
        <dbReference type="PROSITE-ProRule" id="PRU00409"/>
    </source>
</evidence>
<dbReference type="OrthoDB" id="583309at2"/>
<sequence length="344" mass="39056">MTILIITHSKDNESIPLVMTAIKARGEKVFRFDTDKFPTQIQLDISYSNGNKNIVIADEQHKLDLKEVSAVWYRRIAIGARIPYSMEKQLRQASIQESRTTITGMIASIKGFHLDKIINIRLAENKQLQLQVAQEIGLNIPRTLTTNNPESVKQFAKECEQDIVTKMLSSFAVYDKQGQEKVVFTNPVTSADINNLQGLNLCPMTFQEKIPKALELRTIIVGKNVFTAAVDSQALQKSRYNWRREGVALLDAWKNYDLPKDIEQKLLQLMTYFGLNYGAIDIILTPDGKYVFLEINPVGEYFWLENCPGLPISQAIAELLITSSDSDFHFDEISRNLIPFPSSH</sequence>
<accession>A0A1Z4LP14</accession>
<protein>
    <recommendedName>
        <fullName evidence="2">ATP-grasp domain-containing protein</fullName>
    </recommendedName>
</protein>
<proteinExistence type="predicted"/>
<dbReference type="GO" id="GO:0005524">
    <property type="term" value="F:ATP binding"/>
    <property type="evidence" value="ECO:0007669"/>
    <property type="project" value="UniProtKB-UniRule"/>
</dbReference>
<dbReference type="NCBIfam" id="TIGR04184">
    <property type="entry name" value="ATPgraspMvdD"/>
    <property type="match status" value="1"/>
</dbReference>
<evidence type="ECO:0000259" key="2">
    <source>
        <dbReference type="PROSITE" id="PS50975"/>
    </source>
</evidence>
<dbReference type="GO" id="GO:0005737">
    <property type="term" value="C:cytoplasm"/>
    <property type="evidence" value="ECO:0007669"/>
    <property type="project" value="TreeGrafter"/>
</dbReference>
<dbReference type="GO" id="GO:0046872">
    <property type="term" value="F:metal ion binding"/>
    <property type="evidence" value="ECO:0007669"/>
    <property type="project" value="InterPro"/>
</dbReference>
<keyword evidence="1" id="KW-0547">Nucleotide-binding</keyword>
<dbReference type="PANTHER" id="PTHR21621">
    <property type="entry name" value="RIBOSOMAL PROTEIN S6 MODIFICATION PROTEIN"/>
    <property type="match status" value="1"/>
</dbReference>
<dbReference type="PANTHER" id="PTHR21621:SF0">
    <property type="entry name" value="BETA-CITRYLGLUTAMATE SYNTHASE B-RELATED"/>
    <property type="match status" value="1"/>
</dbReference>
<name>A0A1Z4LP14_9CYAN</name>
<dbReference type="EMBL" id="AP018227">
    <property type="protein sequence ID" value="BAY82995.1"/>
    <property type="molecule type" value="Genomic_DNA"/>
</dbReference>